<reference evidence="11 12" key="1">
    <citation type="submission" date="2018-07" db="EMBL/GenBank/DDBJ databases">
        <title>Arthrobacter sp. nov., isolated from raw cow's milk with high bacterial count.</title>
        <authorList>
            <person name="Hahne J."/>
            <person name="Isele D."/>
            <person name="Lipski A."/>
        </authorList>
    </citation>
    <scope>NUCLEOTIDE SEQUENCE [LARGE SCALE GENOMIC DNA]</scope>
    <source>
        <strain evidence="11 12">JZ R-183</strain>
    </source>
</reference>
<gene>
    <name evidence="11" type="ORF">DWQ67_02945</name>
</gene>
<dbReference type="GO" id="GO:0034220">
    <property type="term" value="P:monoatomic ion transmembrane transport"/>
    <property type="evidence" value="ECO:0007669"/>
    <property type="project" value="UniProtKB-KW"/>
</dbReference>
<evidence type="ECO:0000256" key="9">
    <source>
        <dbReference type="ARBA" id="ARBA00049940"/>
    </source>
</evidence>
<evidence type="ECO:0000256" key="8">
    <source>
        <dbReference type="ARBA" id="ARBA00035585"/>
    </source>
</evidence>
<protein>
    <recommendedName>
        <fullName evidence="10">Fluoride-specific ion channel</fullName>
    </recommendedName>
</protein>
<proteinExistence type="inferred from homology"/>
<evidence type="ECO:0000313" key="11">
    <source>
        <dbReference type="EMBL" id="RKW71803.1"/>
    </source>
</evidence>
<dbReference type="EMBL" id="QQXL01000001">
    <property type="protein sequence ID" value="RKW71803.1"/>
    <property type="molecule type" value="Genomic_DNA"/>
</dbReference>
<evidence type="ECO:0000256" key="3">
    <source>
        <dbReference type="ARBA" id="ARBA00022692"/>
    </source>
</evidence>
<comment type="function">
    <text evidence="9">Fluoride-specific ion channel. Important for reducing fluoride concentration in the cell, thus reducing its toxicity.</text>
</comment>
<keyword evidence="3 10" id="KW-0812">Transmembrane</keyword>
<feature type="transmembrane region" description="Helical" evidence="10">
    <location>
        <begin position="73"/>
        <end position="95"/>
    </location>
</feature>
<evidence type="ECO:0000256" key="4">
    <source>
        <dbReference type="ARBA" id="ARBA00022989"/>
    </source>
</evidence>
<dbReference type="Proteomes" id="UP000273119">
    <property type="component" value="Unassembled WGS sequence"/>
</dbReference>
<keyword evidence="4 10" id="KW-1133">Transmembrane helix</keyword>
<comment type="subcellular location">
    <subcellularLocation>
        <location evidence="1">Cell membrane</location>
        <topology evidence="1">Multi-pass membrane protein</topology>
    </subcellularLocation>
</comment>
<dbReference type="InterPro" id="IPR003691">
    <property type="entry name" value="FluC"/>
</dbReference>
<keyword evidence="12" id="KW-1185">Reference proteome</keyword>
<evidence type="ECO:0000256" key="10">
    <source>
        <dbReference type="RuleBase" id="RU004340"/>
    </source>
</evidence>
<evidence type="ECO:0000256" key="5">
    <source>
        <dbReference type="ARBA" id="ARBA00023136"/>
    </source>
</evidence>
<feature type="transmembrane region" description="Helical" evidence="10">
    <location>
        <begin position="136"/>
        <end position="154"/>
    </location>
</feature>
<keyword evidence="6" id="KW-0407">Ion channel</keyword>
<evidence type="ECO:0000313" key="12">
    <source>
        <dbReference type="Proteomes" id="UP000273119"/>
    </source>
</evidence>
<evidence type="ECO:0000256" key="6">
    <source>
        <dbReference type="ARBA" id="ARBA00023303"/>
    </source>
</evidence>
<accession>A0A496PMN1</accession>
<comment type="similarity">
    <text evidence="7 10">Belongs to the fluoride channel Fluc/FEX (TC 1.A.43) family.</text>
</comment>
<feature type="transmembrane region" description="Helical" evidence="10">
    <location>
        <begin position="107"/>
        <end position="130"/>
    </location>
</feature>
<evidence type="ECO:0000256" key="1">
    <source>
        <dbReference type="ARBA" id="ARBA00004651"/>
    </source>
</evidence>
<comment type="caution">
    <text evidence="11">The sequence shown here is derived from an EMBL/GenBank/DDBJ whole genome shotgun (WGS) entry which is preliminary data.</text>
</comment>
<dbReference type="GO" id="GO:0005886">
    <property type="term" value="C:plasma membrane"/>
    <property type="evidence" value="ECO:0007669"/>
    <property type="project" value="UniProtKB-SubCell"/>
</dbReference>
<organism evidence="11 12">
    <name type="scientific">Galactobacter caseinivorans</name>
    <dbReference type="NCBI Taxonomy" id="2676123"/>
    <lineage>
        <taxon>Bacteria</taxon>
        <taxon>Bacillati</taxon>
        <taxon>Actinomycetota</taxon>
        <taxon>Actinomycetes</taxon>
        <taxon>Micrococcales</taxon>
        <taxon>Micrococcaceae</taxon>
        <taxon>Galactobacter</taxon>
    </lineage>
</organism>
<keyword evidence="5 10" id="KW-0472">Membrane</keyword>
<evidence type="ECO:0000256" key="2">
    <source>
        <dbReference type="ARBA" id="ARBA00022475"/>
    </source>
</evidence>
<feature type="transmembrane region" description="Helical" evidence="10">
    <location>
        <begin position="36"/>
        <end position="53"/>
    </location>
</feature>
<keyword evidence="6" id="KW-0406">Ion transport</keyword>
<sequence length="164" mass="17463">MTRWAPWDPSAPRRRFPVPARVPSHSWSRWTRWQRYAAVLVGAFLGTLGRYGLGLLVDGGSGTTAGLSAGEWITAGVNTAGALALGVLSGWWAVGRGPGSRRAWVRAGLGPGFLGAFTTFSALALTLVHPFRPLEVLAQVVVGVGVAWIGLMWGRRFAPRGETA</sequence>
<dbReference type="AlphaFoldDB" id="A0A496PMN1"/>
<dbReference type="Pfam" id="PF02537">
    <property type="entry name" value="CRCB"/>
    <property type="match status" value="1"/>
</dbReference>
<name>A0A496PMN1_9MICC</name>
<keyword evidence="6" id="KW-0813">Transport</keyword>
<keyword evidence="2 10" id="KW-1003">Cell membrane</keyword>
<evidence type="ECO:0000256" key="7">
    <source>
        <dbReference type="ARBA" id="ARBA00035120"/>
    </source>
</evidence>
<comment type="catalytic activity">
    <reaction evidence="8">
        <text>fluoride(in) = fluoride(out)</text>
        <dbReference type="Rhea" id="RHEA:76159"/>
        <dbReference type="ChEBI" id="CHEBI:17051"/>
    </reaction>
    <physiologicalReaction direction="left-to-right" evidence="8">
        <dbReference type="Rhea" id="RHEA:76160"/>
    </physiologicalReaction>
</comment>